<dbReference type="Proteomes" id="UP000224634">
    <property type="component" value="Unassembled WGS sequence"/>
</dbReference>
<dbReference type="PANTHER" id="PTHR46910">
    <property type="entry name" value="TRANSCRIPTION FACTOR PDR1"/>
    <property type="match status" value="1"/>
</dbReference>
<accession>A0A2B7YHM8</accession>
<organism evidence="3 4">
    <name type="scientific">Polytolypa hystricis (strain UAMH7299)</name>
    <dbReference type="NCBI Taxonomy" id="1447883"/>
    <lineage>
        <taxon>Eukaryota</taxon>
        <taxon>Fungi</taxon>
        <taxon>Dikarya</taxon>
        <taxon>Ascomycota</taxon>
        <taxon>Pezizomycotina</taxon>
        <taxon>Eurotiomycetes</taxon>
        <taxon>Eurotiomycetidae</taxon>
        <taxon>Onygenales</taxon>
        <taxon>Onygenales incertae sedis</taxon>
        <taxon>Polytolypa</taxon>
    </lineage>
</organism>
<dbReference type="EMBL" id="PDNA01000022">
    <property type="protein sequence ID" value="PGH23594.1"/>
    <property type="molecule type" value="Genomic_DNA"/>
</dbReference>
<feature type="region of interest" description="Disordered" evidence="2">
    <location>
        <begin position="532"/>
        <end position="563"/>
    </location>
</feature>
<dbReference type="PANTHER" id="PTHR46910:SF25">
    <property type="entry name" value="ABC-TRANSPORTER-REGULATING TRANSCRIPTION FACTOR"/>
    <property type="match status" value="1"/>
</dbReference>
<feature type="compositionally biased region" description="Low complexity" evidence="2">
    <location>
        <begin position="532"/>
        <end position="546"/>
    </location>
</feature>
<evidence type="ECO:0000256" key="2">
    <source>
        <dbReference type="SAM" id="MobiDB-lite"/>
    </source>
</evidence>
<dbReference type="AlphaFoldDB" id="A0A2B7YHM8"/>
<evidence type="ECO:0008006" key="5">
    <source>
        <dbReference type="Google" id="ProtNLM"/>
    </source>
</evidence>
<dbReference type="CDD" id="cd12148">
    <property type="entry name" value="fungal_TF_MHR"/>
    <property type="match status" value="1"/>
</dbReference>
<proteinExistence type="predicted"/>
<dbReference type="InterPro" id="IPR050987">
    <property type="entry name" value="AtrR-like"/>
</dbReference>
<name>A0A2B7YHM8_POLH7</name>
<keyword evidence="1" id="KW-0539">Nucleus</keyword>
<evidence type="ECO:0000313" key="4">
    <source>
        <dbReference type="Proteomes" id="UP000224634"/>
    </source>
</evidence>
<reference evidence="3 4" key="1">
    <citation type="submission" date="2017-10" db="EMBL/GenBank/DDBJ databases">
        <title>Comparative genomics in systemic dimorphic fungi from Ajellomycetaceae.</title>
        <authorList>
            <person name="Munoz J.F."/>
            <person name="Mcewen J.G."/>
            <person name="Clay O.K."/>
            <person name="Cuomo C.A."/>
        </authorList>
    </citation>
    <scope>NUCLEOTIDE SEQUENCE [LARGE SCALE GENOMIC DNA]</scope>
    <source>
        <strain evidence="3 4">UAMH7299</strain>
    </source>
</reference>
<gene>
    <name evidence="3" type="ORF">AJ80_02375</name>
</gene>
<keyword evidence="4" id="KW-1185">Reference proteome</keyword>
<feature type="region of interest" description="Disordered" evidence="2">
    <location>
        <begin position="111"/>
        <end position="142"/>
    </location>
</feature>
<sequence length="790" mass="87235">MDSDSAGLQSSHSNSKSSSVKTVCLLRIATTLHSLGPLTIALAVTVVRERFVAGVRGHNVPIVSVTVLNVVTTPLGNGCNNVGSLEDRLSNIEGELSRLMTLLQTSNAQKTLSDESLADESGTPFPSDSHVSKTDTPFLPTDRHIVRNQGDHMDRYHGPSTLFALCREFCDTVLCEQKIQGEELKDLLTDMCFEAGLEETFEFQSSWVPIRPPPKQFLMMAQGQFFDQADYATDIFVQSYFWANVERVYGRHIGPVDEAWAICFNVIILLVLGSEMSSQGNDPLVGSQFAQPFLLSVRSALSNPRVLMAPTLINVQALALLSIAAQQYYPPGFAASIFSQACVLARTMGLHQTNLASDGVSPEEAQERFKVFRSLYLRDKSFSISRGAICWLPSFDCSLSSELAHTAPVHPGCSARIQLATLQEDIYRLFYSAESQRYQPAKHKSELCRIDQSLERWANTHDIFSPSWSHPRGIDLRLEFLAARISAFRGSRASNHVQRALNDSRASCILLLMAYDKQDVWMVERLQSLPLSKSPSKSLGKLSPARSARRKSASKEAKASSAGKESTPEFVPLRLRSLLDTFPVPAFFLLVNNVLWPGLGDDEGETREDLKLIQKVCECYVELDARYQADNYTRKVGRAFNRLLAAISLLRNLPRPLTSPSGEEEITMSPHGTCPSGPPAFADFSDHLLAPSYLSPSLSHDSISAHNDPSIFAEGVIPDSSTSLLTPVNADYANQAFDPLQQQSFTHLPHPIPSPQCRKRPRLGDIDVSIEDADANSISEFLTTNNMMSF</sequence>
<dbReference type="GO" id="GO:0003700">
    <property type="term" value="F:DNA-binding transcription factor activity"/>
    <property type="evidence" value="ECO:0007669"/>
    <property type="project" value="InterPro"/>
</dbReference>
<comment type="caution">
    <text evidence="3">The sequence shown here is derived from an EMBL/GenBank/DDBJ whole genome shotgun (WGS) entry which is preliminary data.</text>
</comment>
<evidence type="ECO:0000256" key="1">
    <source>
        <dbReference type="ARBA" id="ARBA00023242"/>
    </source>
</evidence>
<dbReference type="STRING" id="1447883.A0A2B7YHM8"/>
<evidence type="ECO:0000313" key="3">
    <source>
        <dbReference type="EMBL" id="PGH23594.1"/>
    </source>
</evidence>
<protein>
    <recommendedName>
        <fullName evidence="5">Transcription factor domain-containing protein</fullName>
    </recommendedName>
</protein>
<dbReference type="OrthoDB" id="4310103at2759"/>